<feature type="domain" description="Methyl-accepting transducer" evidence="4">
    <location>
        <begin position="20"/>
        <end position="256"/>
    </location>
</feature>
<dbReference type="Proteomes" id="UP000469159">
    <property type="component" value="Unassembled WGS sequence"/>
</dbReference>
<evidence type="ECO:0000256" key="2">
    <source>
        <dbReference type="PROSITE-ProRule" id="PRU00284"/>
    </source>
</evidence>
<evidence type="ECO:0000256" key="3">
    <source>
        <dbReference type="SAM" id="Coils"/>
    </source>
</evidence>
<dbReference type="AlphaFoldDB" id="A0A6I4UVL3"/>
<keyword evidence="3" id="KW-0175">Coiled coil</keyword>
<gene>
    <name evidence="5" type="ORF">GRI75_14285</name>
</gene>
<name>A0A6I4UVL3_9SPHN</name>
<proteinExistence type="predicted"/>
<dbReference type="GO" id="GO:0016020">
    <property type="term" value="C:membrane"/>
    <property type="evidence" value="ECO:0007669"/>
    <property type="project" value="InterPro"/>
</dbReference>
<dbReference type="PROSITE" id="PS50111">
    <property type="entry name" value="CHEMOTAXIS_TRANSDUC_2"/>
    <property type="match status" value="1"/>
</dbReference>
<dbReference type="OrthoDB" id="5292010at2"/>
<comment type="caution">
    <text evidence="5">The sequence shown here is derived from an EMBL/GenBank/DDBJ whole genome shotgun (WGS) entry which is preliminary data.</text>
</comment>
<feature type="coiled-coil region" evidence="3">
    <location>
        <begin position="42"/>
        <end position="79"/>
    </location>
</feature>
<evidence type="ECO:0000313" key="5">
    <source>
        <dbReference type="EMBL" id="MXP42811.1"/>
    </source>
</evidence>
<keyword evidence="6" id="KW-1185">Reference proteome</keyword>
<evidence type="ECO:0000259" key="4">
    <source>
        <dbReference type="PROSITE" id="PS50111"/>
    </source>
</evidence>
<dbReference type="PANTHER" id="PTHR32089">
    <property type="entry name" value="METHYL-ACCEPTING CHEMOTAXIS PROTEIN MCPB"/>
    <property type="match status" value="1"/>
</dbReference>
<evidence type="ECO:0000256" key="1">
    <source>
        <dbReference type="ARBA" id="ARBA00023224"/>
    </source>
</evidence>
<dbReference type="InterPro" id="IPR004089">
    <property type="entry name" value="MCPsignal_dom"/>
</dbReference>
<protein>
    <submittedName>
        <fullName evidence="5">Chemotaxis protein</fullName>
    </submittedName>
</protein>
<dbReference type="EMBL" id="WTYK01000011">
    <property type="protein sequence ID" value="MXP42811.1"/>
    <property type="molecule type" value="Genomic_DNA"/>
</dbReference>
<evidence type="ECO:0000313" key="6">
    <source>
        <dbReference type="Proteomes" id="UP000469159"/>
    </source>
</evidence>
<dbReference type="Gene3D" id="1.10.287.950">
    <property type="entry name" value="Methyl-accepting chemotaxis protein"/>
    <property type="match status" value="1"/>
</dbReference>
<dbReference type="GO" id="GO:0007165">
    <property type="term" value="P:signal transduction"/>
    <property type="evidence" value="ECO:0007669"/>
    <property type="project" value="UniProtKB-KW"/>
</dbReference>
<dbReference type="SMART" id="SM00283">
    <property type="entry name" value="MA"/>
    <property type="match status" value="1"/>
</dbReference>
<dbReference type="PANTHER" id="PTHR32089:SF114">
    <property type="entry name" value="METHYL-ACCEPTING CHEMOTAXIS PROTEIN MCPB"/>
    <property type="match status" value="1"/>
</dbReference>
<organism evidence="5 6">
    <name type="scientific">Croceibacterium soli</name>
    <dbReference type="NCBI Taxonomy" id="1739690"/>
    <lineage>
        <taxon>Bacteria</taxon>
        <taxon>Pseudomonadati</taxon>
        <taxon>Pseudomonadota</taxon>
        <taxon>Alphaproteobacteria</taxon>
        <taxon>Sphingomonadales</taxon>
        <taxon>Erythrobacteraceae</taxon>
        <taxon>Croceibacterium</taxon>
    </lineage>
</organism>
<dbReference type="Pfam" id="PF00015">
    <property type="entry name" value="MCPsignal"/>
    <property type="match status" value="1"/>
</dbReference>
<keyword evidence="1 2" id="KW-0807">Transducer</keyword>
<dbReference type="RefSeq" id="WP_160747671.1">
    <property type="nucleotide sequence ID" value="NZ_WTYK01000011.1"/>
</dbReference>
<dbReference type="SUPFAM" id="SSF58104">
    <property type="entry name" value="Methyl-accepting chemotaxis protein (MCP) signaling domain"/>
    <property type="match status" value="1"/>
</dbReference>
<reference evidence="5 6" key="1">
    <citation type="submission" date="2019-12" db="EMBL/GenBank/DDBJ databases">
        <title>Genomic-based taxomic classification of the family Erythrobacteraceae.</title>
        <authorList>
            <person name="Xu L."/>
        </authorList>
    </citation>
    <scope>NUCLEOTIDE SEQUENCE [LARGE SCALE GENOMIC DNA]</scope>
    <source>
        <strain evidence="5 6">MCCC 1K02066</strain>
    </source>
</reference>
<accession>A0A6I4UVL3</accession>
<sequence>MKHEIVQAERAAGINAIPRHCGEVTVGCSDVAGIVEAVGHSSERLRAEHAELRATVAALEAEQRQVTDASDEARMLSQKAVDRLGRGTDLIRSSLGQIGELVALVDTLTQHVTGFAAAMEQVRRTSQDIGQIADTTNILAFNAMIEARRAGDAGRTFAVVAAEVKNLANDTRKATEEISRTVDALGAEAEQVVSRIEAGAEASGEARASIASIEETMHGVISLVEEVDRQNALIARTTGGVGVHVDRVRGVLADFDAAAVENEGKLEVAHARMGQLEMTANVMFDNIVKAGLSPADSLMVERAQAAAKEIAGLTETALDKGGLTESELFDRDYREIPGSDPKRFATRLMPWADRNWRPVLDRIAASDKQIMAAICTDMNGHLPAHLSEFSRDPTGDRVHDTEFCRNGRIILSAIDRKAKQSQEPYMMAVYRQEGDGRSYRVVRSVYVPLTIGGRRWGDLELAYSFG</sequence>